<dbReference type="Gene3D" id="3.10.450.50">
    <property type="match status" value="2"/>
</dbReference>
<evidence type="ECO:0000256" key="1">
    <source>
        <dbReference type="SAM" id="MobiDB-lite"/>
    </source>
</evidence>
<sequence>MESVDGLHPLAALLRRYAFAYTAAHDFTVCREIMVDGYVLRMGDVELRGRDDQYVPATEKQYRQFPGLGFTVHELVLGEDRAAFHFTEHGRSALHGGYASWQGVSLYRWDGERLLECRVEQDYHARRSQQRLGTAHPVRPAGLDPWTAPARPPEPEAESAARRWLAAGRLLDVPIGDLDDERDALPRRMLLSAPGTEVLDLFAAGDRVAFHVVTRGSYAGGLDGRDHLRGLPASLYASGLLTVRDGEVTDVHAVTDRLAAERRLGDRYP</sequence>
<dbReference type="InterPro" id="IPR032710">
    <property type="entry name" value="NTF2-like_dom_sf"/>
</dbReference>
<reference evidence="3 4" key="1">
    <citation type="submission" date="2021-03" db="EMBL/GenBank/DDBJ databases">
        <title>Sequencing the genomes of 1000 actinobacteria strains.</title>
        <authorList>
            <person name="Klenk H.-P."/>
        </authorList>
    </citation>
    <scope>NUCLEOTIDE SEQUENCE [LARGE SCALE GENOMIC DNA]</scope>
    <source>
        <strain evidence="3 4">DSM 45256</strain>
    </source>
</reference>
<organism evidence="3 4">
    <name type="scientific">Pseudonocardia parietis</name>
    <dbReference type="NCBI Taxonomy" id="570936"/>
    <lineage>
        <taxon>Bacteria</taxon>
        <taxon>Bacillati</taxon>
        <taxon>Actinomycetota</taxon>
        <taxon>Actinomycetes</taxon>
        <taxon>Pseudonocardiales</taxon>
        <taxon>Pseudonocardiaceae</taxon>
        <taxon>Pseudonocardia</taxon>
    </lineage>
</organism>
<accession>A0ABS4VS25</accession>
<dbReference type="SUPFAM" id="SSF54427">
    <property type="entry name" value="NTF2-like"/>
    <property type="match status" value="2"/>
</dbReference>
<evidence type="ECO:0000259" key="2">
    <source>
        <dbReference type="Pfam" id="PF12680"/>
    </source>
</evidence>
<protein>
    <submittedName>
        <fullName evidence="3">Ester cyclase</fullName>
    </submittedName>
</protein>
<feature type="domain" description="SnoaL-like" evidence="2">
    <location>
        <begin position="19"/>
        <end position="114"/>
    </location>
</feature>
<proteinExistence type="predicted"/>
<comment type="caution">
    <text evidence="3">The sequence shown here is derived from an EMBL/GenBank/DDBJ whole genome shotgun (WGS) entry which is preliminary data.</text>
</comment>
<dbReference type="Proteomes" id="UP001519295">
    <property type="component" value="Unassembled WGS sequence"/>
</dbReference>
<keyword evidence="4" id="KW-1185">Reference proteome</keyword>
<gene>
    <name evidence="3" type="ORF">JOF36_002214</name>
</gene>
<feature type="region of interest" description="Disordered" evidence="1">
    <location>
        <begin position="128"/>
        <end position="159"/>
    </location>
</feature>
<evidence type="ECO:0000313" key="4">
    <source>
        <dbReference type="Proteomes" id="UP001519295"/>
    </source>
</evidence>
<name>A0ABS4VS25_9PSEU</name>
<dbReference type="Pfam" id="PF12680">
    <property type="entry name" value="SnoaL_2"/>
    <property type="match status" value="1"/>
</dbReference>
<dbReference type="InterPro" id="IPR037401">
    <property type="entry name" value="SnoaL-like"/>
</dbReference>
<evidence type="ECO:0000313" key="3">
    <source>
        <dbReference type="EMBL" id="MBP2366518.1"/>
    </source>
</evidence>
<dbReference type="RefSeq" id="WP_210026585.1">
    <property type="nucleotide sequence ID" value="NZ_JAGINU010000001.1"/>
</dbReference>
<dbReference type="EMBL" id="JAGINU010000001">
    <property type="protein sequence ID" value="MBP2366518.1"/>
    <property type="molecule type" value="Genomic_DNA"/>
</dbReference>